<dbReference type="PANTHER" id="PTHR45270:SF4">
    <property type="entry name" value="CHAPERONE DNAJ-DOMAIN SUPERFAMILY PROTEIN"/>
    <property type="match status" value="1"/>
</dbReference>
<reference evidence="4 5" key="1">
    <citation type="submission" date="2024-11" db="EMBL/GenBank/DDBJ databases">
        <title>A near-complete genome assembly of Cinchona calisaya.</title>
        <authorList>
            <person name="Lian D.C."/>
            <person name="Zhao X.W."/>
            <person name="Wei L."/>
        </authorList>
    </citation>
    <scope>NUCLEOTIDE SEQUENCE [LARGE SCALE GENOMIC DNA]</scope>
    <source>
        <tissue evidence="4">Nenye</tissue>
    </source>
</reference>
<dbReference type="EMBL" id="JBJUIK010000013">
    <property type="protein sequence ID" value="KAL3508205.1"/>
    <property type="molecule type" value="Genomic_DNA"/>
</dbReference>
<evidence type="ECO:0000256" key="2">
    <source>
        <dbReference type="SAM" id="Phobius"/>
    </source>
</evidence>
<feature type="compositionally biased region" description="Basic and acidic residues" evidence="1">
    <location>
        <begin position="22"/>
        <end position="42"/>
    </location>
</feature>
<dbReference type="PRINTS" id="PR00625">
    <property type="entry name" value="JDOMAIN"/>
</dbReference>
<feature type="transmembrane region" description="Helical" evidence="2">
    <location>
        <begin position="204"/>
        <end position="222"/>
    </location>
</feature>
<keyword evidence="2" id="KW-0472">Membrane</keyword>
<feature type="region of interest" description="Disordered" evidence="1">
    <location>
        <begin position="1"/>
        <end position="136"/>
    </location>
</feature>
<dbReference type="InterPro" id="IPR036869">
    <property type="entry name" value="J_dom_sf"/>
</dbReference>
<feature type="region of interest" description="Disordered" evidence="1">
    <location>
        <begin position="641"/>
        <end position="668"/>
    </location>
</feature>
<feature type="compositionally biased region" description="Polar residues" evidence="1">
    <location>
        <begin position="115"/>
        <end position="135"/>
    </location>
</feature>
<feature type="region of interest" description="Disordered" evidence="1">
    <location>
        <begin position="691"/>
        <end position="729"/>
    </location>
</feature>
<dbReference type="Proteomes" id="UP001630127">
    <property type="component" value="Unassembled WGS sequence"/>
</dbReference>
<dbReference type="InterPro" id="IPR032843">
    <property type="entry name" value="Jiv"/>
</dbReference>
<dbReference type="CDD" id="cd06257">
    <property type="entry name" value="DnaJ"/>
    <property type="match status" value="1"/>
</dbReference>
<evidence type="ECO:0000313" key="4">
    <source>
        <dbReference type="EMBL" id="KAL3508205.1"/>
    </source>
</evidence>
<feature type="compositionally biased region" description="Basic and acidic residues" evidence="1">
    <location>
        <begin position="53"/>
        <end position="64"/>
    </location>
</feature>
<feature type="compositionally biased region" description="Basic and acidic residues" evidence="1">
    <location>
        <begin position="74"/>
        <end position="90"/>
    </location>
</feature>
<dbReference type="InterPro" id="IPR001623">
    <property type="entry name" value="DnaJ_domain"/>
</dbReference>
<gene>
    <name evidence="4" type="ORF">ACH5RR_033587</name>
</gene>
<dbReference type="AlphaFoldDB" id="A0ABD2YLD3"/>
<dbReference type="SUPFAM" id="SSF46565">
    <property type="entry name" value="Chaperone J-domain"/>
    <property type="match status" value="1"/>
</dbReference>
<keyword evidence="5" id="KW-1185">Reference proteome</keyword>
<evidence type="ECO:0000256" key="1">
    <source>
        <dbReference type="SAM" id="MobiDB-lite"/>
    </source>
</evidence>
<dbReference type="SMART" id="SM00271">
    <property type="entry name" value="DnaJ"/>
    <property type="match status" value="1"/>
</dbReference>
<feature type="compositionally biased region" description="Polar residues" evidence="1">
    <location>
        <begin position="43"/>
        <end position="52"/>
    </location>
</feature>
<proteinExistence type="predicted"/>
<dbReference type="Gene3D" id="1.10.287.110">
    <property type="entry name" value="DnaJ domain"/>
    <property type="match status" value="1"/>
</dbReference>
<comment type="caution">
    <text evidence="4">The sequence shown here is derived from an EMBL/GenBank/DDBJ whole genome shotgun (WGS) entry which is preliminary data.</text>
</comment>
<feature type="compositionally biased region" description="Polar residues" evidence="1">
    <location>
        <begin position="695"/>
        <end position="704"/>
    </location>
</feature>
<name>A0ABD2YLD3_9GENT</name>
<feature type="domain" description="J" evidence="3">
    <location>
        <begin position="435"/>
        <end position="502"/>
    </location>
</feature>
<evidence type="ECO:0000259" key="3">
    <source>
        <dbReference type="PROSITE" id="PS50076"/>
    </source>
</evidence>
<evidence type="ECO:0000313" key="5">
    <source>
        <dbReference type="Proteomes" id="UP001630127"/>
    </source>
</evidence>
<feature type="transmembrane region" description="Helical" evidence="2">
    <location>
        <begin position="319"/>
        <end position="336"/>
    </location>
</feature>
<feature type="transmembrane region" description="Helical" evidence="2">
    <location>
        <begin position="292"/>
        <end position="312"/>
    </location>
</feature>
<accession>A0ABD2YLD3</accession>
<feature type="transmembrane region" description="Helical" evidence="2">
    <location>
        <begin position="261"/>
        <end position="286"/>
    </location>
</feature>
<sequence length="729" mass="81727">MARKKGNQQNKAVPRTGSELPSKQERANASEFEVLHEEELLKNHSSVTSTESIDNKHRVEAETKSKHKPRKSPRRTEEVVGRTQIEERPQTDAGDCNKNVSAAEGLHSIERDDMPSNTCYNTKNSESSFSLSPNELHSEDATREDVDFSYTSILRRLRSLGLSTLKASIEWMERHKPLFITARTSVLKACHYVQVKIEHAYPMILKWIMHFVNIMLLLFMVWLDCTLRGFDSFLRMGTTSFFSVVWCSVLSVIAMVGIFKFLLVLAVAAVAGLFIGFTVAVLLMAISGIVLLWFYGSFWTTMLVIFLGGLAFMLSGERLALFIATLYSVYCAWASVGLLGLLFGLNLSFISSDVLIFFLRKNINEQRRANGPAEQTAESPDHSGFFPGDQEHNSSAETTTAGPSTDRRSGIPSTTGLDSETTSEDEVVRLLNCSDHYAALGLSRFENVDVSILKREYRKKAMLVHPDKNMGNEKAAEAFKKLQNAYEVLLDSFKRKAYDDELRKEELLHYFRQFQEASQKSRRHGFFSPRFAHGEADDGGPLRESRRITCRKCGKFHVWIHTRKVKSRARWCQECKDFHQAKDGDGWVEQSSHPLFFGVLQKVEPPVAYVCADSKIYDATEWYICQGMRCSANSHKPSFHVNTSITSKQSGGRGASSGQRSGIPTPNMEETMTEDEFFDWLQNAVQSGMFDNFSGGASESPSAQSGSTSKSGGGSGSSSNTKRKKKGRK</sequence>
<keyword evidence="2" id="KW-0812">Transmembrane</keyword>
<feature type="region of interest" description="Disordered" evidence="1">
    <location>
        <begin position="369"/>
        <end position="422"/>
    </location>
</feature>
<organism evidence="4 5">
    <name type="scientific">Cinchona calisaya</name>
    <dbReference type="NCBI Taxonomy" id="153742"/>
    <lineage>
        <taxon>Eukaryota</taxon>
        <taxon>Viridiplantae</taxon>
        <taxon>Streptophyta</taxon>
        <taxon>Embryophyta</taxon>
        <taxon>Tracheophyta</taxon>
        <taxon>Spermatophyta</taxon>
        <taxon>Magnoliopsida</taxon>
        <taxon>eudicotyledons</taxon>
        <taxon>Gunneridae</taxon>
        <taxon>Pentapetalae</taxon>
        <taxon>asterids</taxon>
        <taxon>lamiids</taxon>
        <taxon>Gentianales</taxon>
        <taxon>Rubiaceae</taxon>
        <taxon>Cinchonoideae</taxon>
        <taxon>Cinchoneae</taxon>
        <taxon>Cinchona</taxon>
    </lineage>
</organism>
<feature type="transmembrane region" description="Helical" evidence="2">
    <location>
        <begin position="234"/>
        <end position="254"/>
    </location>
</feature>
<feature type="compositionally biased region" description="Polar residues" evidence="1">
    <location>
        <begin position="411"/>
        <end position="420"/>
    </location>
</feature>
<dbReference type="PANTHER" id="PTHR45270">
    <property type="entry name" value="OS03G0832900 PROTEIN"/>
    <property type="match status" value="1"/>
</dbReference>
<dbReference type="PROSITE" id="PS50076">
    <property type="entry name" value="DNAJ_2"/>
    <property type="match status" value="1"/>
</dbReference>
<dbReference type="Pfam" id="PF00226">
    <property type="entry name" value="DnaJ"/>
    <property type="match status" value="1"/>
</dbReference>
<protein>
    <recommendedName>
        <fullName evidence="3">J domain-containing protein</fullName>
    </recommendedName>
</protein>
<dbReference type="InterPro" id="IPR018253">
    <property type="entry name" value="DnaJ_domain_CS"/>
</dbReference>
<keyword evidence="2" id="KW-1133">Transmembrane helix</keyword>
<dbReference type="Pfam" id="PF14901">
    <property type="entry name" value="Jiv90"/>
    <property type="match status" value="1"/>
</dbReference>
<dbReference type="PROSITE" id="PS00636">
    <property type="entry name" value="DNAJ_1"/>
    <property type="match status" value="1"/>
</dbReference>